<dbReference type="EMBL" id="CP097116">
    <property type="protein sequence ID" value="USS85054.1"/>
    <property type="molecule type" value="Genomic_DNA"/>
</dbReference>
<accession>A0ABY5BNJ7</accession>
<proteinExistence type="predicted"/>
<protein>
    <submittedName>
        <fullName evidence="1">Uncharacterized protein</fullName>
    </submittedName>
</protein>
<keyword evidence="2" id="KW-1185">Reference proteome</keyword>
<dbReference type="Proteomes" id="UP001056707">
    <property type="component" value="Chromosome"/>
</dbReference>
<reference evidence="1" key="1">
    <citation type="submission" date="2022-05" db="EMBL/GenBank/DDBJ databases">
        <authorList>
            <person name="Oliphant S.A."/>
            <person name="Watson-Haigh N.S."/>
            <person name="Sumby K.M."/>
            <person name="Gardner J.M."/>
            <person name="Jiranek V."/>
        </authorList>
    </citation>
    <scope>NUCLEOTIDE SEQUENCE</scope>
    <source>
        <strain evidence="1">KI16_H9</strain>
    </source>
</reference>
<name>A0ABY5BNJ7_9LACO</name>
<organism evidence="1 2">
    <name type="scientific">Fructilactobacillus myrtifloralis</name>
    <dbReference type="NCBI Taxonomy" id="2940301"/>
    <lineage>
        <taxon>Bacteria</taxon>
        <taxon>Bacillati</taxon>
        <taxon>Bacillota</taxon>
        <taxon>Bacilli</taxon>
        <taxon>Lactobacillales</taxon>
        <taxon>Lactobacillaceae</taxon>
        <taxon>Fructilactobacillus</taxon>
    </lineage>
</organism>
<evidence type="ECO:0000313" key="2">
    <source>
        <dbReference type="Proteomes" id="UP001056707"/>
    </source>
</evidence>
<evidence type="ECO:0000313" key="1">
    <source>
        <dbReference type="EMBL" id="USS85054.1"/>
    </source>
</evidence>
<sequence>MELSINEKEKQWLADLFEQMALNDHIDIPRFAQSNCFLTLAEKISD</sequence>
<gene>
    <name evidence="1" type="ORF">M3M35_07125</name>
</gene>
<dbReference type="RefSeq" id="WP_252749949.1">
    <property type="nucleotide sequence ID" value="NZ_CP097116.1"/>
</dbReference>